<reference evidence="1 2" key="1">
    <citation type="submission" date="2021-06" db="EMBL/GenBank/DDBJ databases">
        <title>Leclercia pneumoniae sp. nov.</title>
        <authorList>
            <person name="Hoenemann M."/>
            <person name="Viehweger A."/>
            <person name="Dietze N."/>
        </authorList>
    </citation>
    <scope>NUCLEOTIDE SEQUENCE [LARGE SCALE GENOMIC DNA]</scope>
    <source>
        <strain evidence="2">49125</strain>
    </source>
</reference>
<evidence type="ECO:0000313" key="2">
    <source>
        <dbReference type="Proteomes" id="UP000683497"/>
    </source>
</evidence>
<accession>A0ABX8JXE2</accession>
<proteinExistence type="predicted"/>
<dbReference type="EMBL" id="CP076838">
    <property type="protein sequence ID" value="QWW79219.1"/>
    <property type="molecule type" value="Genomic_DNA"/>
</dbReference>
<sequence length="102" mass="10578">MKELTVMELELVSGAGWLQDGLATLGGQFGTALWSTASDMLNVDLPLIGRVNLGIFAPDLGTEVGTSLGSTIGGFIETSLSALPKTGSFFTKLFRANVSPTA</sequence>
<dbReference type="RefSeq" id="WP_046886517.1">
    <property type="nucleotide sequence ID" value="NZ_CP071383.1"/>
</dbReference>
<gene>
    <name evidence="1" type="ORF">KQ929_18625</name>
</gene>
<keyword evidence="2" id="KW-1185">Reference proteome</keyword>
<organism evidence="1 2">
    <name type="scientific">Leclercia pneumoniae</name>
    <dbReference type="NCBI Taxonomy" id="2815358"/>
    <lineage>
        <taxon>Bacteria</taxon>
        <taxon>Pseudomonadati</taxon>
        <taxon>Pseudomonadota</taxon>
        <taxon>Gammaproteobacteria</taxon>
        <taxon>Enterobacterales</taxon>
        <taxon>Enterobacteriaceae</taxon>
        <taxon>Leclercia</taxon>
    </lineage>
</organism>
<dbReference type="Proteomes" id="UP000683497">
    <property type="component" value="Chromosome"/>
</dbReference>
<evidence type="ECO:0000313" key="1">
    <source>
        <dbReference type="EMBL" id="QWW79219.1"/>
    </source>
</evidence>
<protein>
    <submittedName>
        <fullName evidence="1">Uncharacterized protein</fullName>
    </submittedName>
</protein>
<name>A0ABX8JXE2_9ENTR</name>